<evidence type="ECO:0000256" key="5">
    <source>
        <dbReference type="SAM" id="MobiDB-lite"/>
    </source>
</evidence>
<protein>
    <submittedName>
        <fullName evidence="8">Lipopolysaccharide assembly protein LapA domain-containing protein</fullName>
    </submittedName>
</protein>
<name>A0ABT0DD58_9HYPH</name>
<feature type="transmembrane region" description="Helical" evidence="6">
    <location>
        <begin position="46"/>
        <end position="68"/>
    </location>
</feature>
<evidence type="ECO:0000313" key="8">
    <source>
        <dbReference type="EMBL" id="MCK0197906.1"/>
    </source>
</evidence>
<gene>
    <name evidence="8" type="ORF">MWN34_13415</name>
</gene>
<accession>A0ABT0DD58</accession>
<feature type="compositionally biased region" description="Basic and acidic residues" evidence="5">
    <location>
        <begin position="82"/>
        <end position="97"/>
    </location>
</feature>
<comment type="caution">
    <text evidence="8">The sequence shown here is derived from an EMBL/GenBank/DDBJ whole genome shotgun (WGS) entry which is preliminary data.</text>
</comment>
<evidence type="ECO:0000256" key="2">
    <source>
        <dbReference type="ARBA" id="ARBA00022692"/>
    </source>
</evidence>
<organism evidence="8 9">
    <name type="scientific">Ancylobacter crimeensis</name>
    <dbReference type="NCBI Taxonomy" id="2579147"/>
    <lineage>
        <taxon>Bacteria</taxon>
        <taxon>Pseudomonadati</taxon>
        <taxon>Pseudomonadota</taxon>
        <taxon>Alphaproteobacteria</taxon>
        <taxon>Hyphomicrobiales</taxon>
        <taxon>Xanthobacteraceae</taxon>
        <taxon>Ancylobacter</taxon>
    </lineage>
</organism>
<reference evidence="8 9" key="1">
    <citation type="submission" date="2022-04" db="EMBL/GenBank/DDBJ databases">
        <authorList>
            <person name="Grouzdev D.S."/>
            <person name="Pantiukh K.S."/>
            <person name="Krutkina M.S."/>
        </authorList>
    </citation>
    <scope>NUCLEOTIDE SEQUENCE [LARGE SCALE GENOMIC DNA]</scope>
    <source>
        <strain evidence="8 9">6x-1</strain>
    </source>
</reference>
<dbReference type="RefSeq" id="WP_247029804.1">
    <property type="nucleotide sequence ID" value="NZ_JALKCH010000008.1"/>
</dbReference>
<keyword evidence="1" id="KW-1003">Cell membrane</keyword>
<dbReference type="Pfam" id="PF06305">
    <property type="entry name" value="LapA_dom"/>
    <property type="match status" value="1"/>
</dbReference>
<feature type="domain" description="Lipopolysaccharide assembly protein A" evidence="7">
    <location>
        <begin position="25"/>
        <end position="89"/>
    </location>
</feature>
<keyword evidence="2 6" id="KW-0812">Transmembrane</keyword>
<evidence type="ECO:0000259" key="7">
    <source>
        <dbReference type="Pfam" id="PF06305"/>
    </source>
</evidence>
<proteinExistence type="predicted"/>
<dbReference type="InterPro" id="IPR010445">
    <property type="entry name" value="LapA_dom"/>
</dbReference>
<dbReference type="EMBL" id="JALKCH010000008">
    <property type="protein sequence ID" value="MCK0197906.1"/>
    <property type="molecule type" value="Genomic_DNA"/>
</dbReference>
<dbReference type="Proteomes" id="UP001203284">
    <property type="component" value="Unassembled WGS sequence"/>
</dbReference>
<sequence length="124" mass="13307">MLRRIGLILIVLPLSLVAILLAVANRQAVAVNLDPFAGSYGIEVPLFLLVFGSLILGVVLGGVAVWAGQLRYRRAARRARRDARDAEREAGELRERMAAMTDPDGRGVPGVAAGYAITDRRNAA</sequence>
<evidence type="ECO:0000256" key="1">
    <source>
        <dbReference type="ARBA" id="ARBA00022475"/>
    </source>
</evidence>
<feature type="region of interest" description="Disordered" evidence="5">
    <location>
        <begin position="78"/>
        <end position="106"/>
    </location>
</feature>
<evidence type="ECO:0000313" key="9">
    <source>
        <dbReference type="Proteomes" id="UP001203284"/>
    </source>
</evidence>
<keyword evidence="4 6" id="KW-0472">Membrane</keyword>
<evidence type="ECO:0000256" key="6">
    <source>
        <dbReference type="SAM" id="Phobius"/>
    </source>
</evidence>
<keyword evidence="3 6" id="KW-1133">Transmembrane helix</keyword>
<evidence type="ECO:0000256" key="3">
    <source>
        <dbReference type="ARBA" id="ARBA00022989"/>
    </source>
</evidence>
<evidence type="ECO:0000256" key="4">
    <source>
        <dbReference type="ARBA" id="ARBA00023136"/>
    </source>
</evidence>
<keyword evidence="9" id="KW-1185">Reference proteome</keyword>